<accession>A0A6J5P6Q4</accession>
<reference evidence="3" key="1">
    <citation type="submission" date="2020-04" db="EMBL/GenBank/DDBJ databases">
        <authorList>
            <person name="Chiriac C."/>
            <person name="Salcher M."/>
            <person name="Ghai R."/>
            <person name="Kavagutti S V."/>
        </authorList>
    </citation>
    <scope>NUCLEOTIDE SEQUENCE</scope>
</reference>
<proteinExistence type="predicted"/>
<feature type="domain" description="DUF6378" evidence="1">
    <location>
        <begin position="42"/>
        <end position="120"/>
    </location>
</feature>
<organism evidence="3">
    <name type="scientific">uncultured Caudovirales phage</name>
    <dbReference type="NCBI Taxonomy" id="2100421"/>
    <lineage>
        <taxon>Viruses</taxon>
        <taxon>Duplodnaviria</taxon>
        <taxon>Heunggongvirae</taxon>
        <taxon>Uroviricota</taxon>
        <taxon>Caudoviricetes</taxon>
        <taxon>Peduoviridae</taxon>
        <taxon>Maltschvirus</taxon>
        <taxon>Maltschvirus maltsch</taxon>
    </lineage>
</organism>
<name>A0A6J5P6Q4_9CAUD</name>
<gene>
    <name evidence="2" type="ORF">UFOVP714_36</name>
    <name evidence="3" type="ORF">UFOVP864_24</name>
</gene>
<protein>
    <recommendedName>
        <fullName evidence="1">DUF6378 domain-containing protein</fullName>
    </recommendedName>
</protein>
<dbReference type="EMBL" id="LR796814">
    <property type="protein sequence ID" value="CAB4167499.1"/>
    <property type="molecule type" value="Genomic_DNA"/>
</dbReference>
<evidence type="ECO:0000313" key="2">
    <source>
        <dbReference type="EMBL" id="CAB4158844.1"/>
    </source>
</evidence>
<dbReference type="Pfam" id="PF19905">
    <property type="entry name" value="DUF6378"/>
    <property type="match status" value="1"/>
</dbReference>
<dbReference type="EMBL" id="LR796674">
    <property type="protein sequence ID" value="CAB4158844.1"/>
    <property type="molecule type" value="Genomic_DNA"/>
</dbReference>
<dbReference type="InterPro" id="IPR045958">
    <property type="entry name" value="DUF6378"/>
</dbReference>
<evidence type="ECO:0000259" key="1">
    <source>
        <dbReference type="Pfam" id="PF19905"/>
    </source>
</evidence>
<sequence>MSKSFICSTCGVEHDTLTKTMECFQSHEEAAKVPEPKAAELLGRAAAHMHDRSATYDEPEGERSMGKIVTAFNAITGRDLTESEGWMFMQQVKLVRLFTRSEYHADSAEDNIAYAALLAEAKGDGR</sequence>
<evidence type="ECO:0000313" key="3">
    <source>
        <dbReference type="EMBL" id="CAB4167499.1"/>
    </source>
</evidence>